<dbReference type="PANTHER" id="PTHR36182:SF1">
    <property type="entry name" value="PROTEIN, PUTATIVE (AFU_ORTHOLOGUE AFUA_6G10930)-RELATED"/>
    <property type="match status" value="1"/>
</dbReference>
<dbReference type="EMBL" id="GG698528">
    <property type="protein sequence ID" value="EGD99938.1"/>
    <property type="molecule type" value="Genomic_DNA"/>
</dbReference>
<dbReference type="Proteomes" id="UP000009172">
    <property type="component" value="Unassembled WGS sequence"/>
</dbReference>
<feature type="compositionally biased region" description="Polar residues" evidence="1">
    <location>
        <begin position="204"/>
        <end position="213"/>
    </location>
</feature>
<name>F2S8N9_TRIT1</name>
<feature type="compositionally biased region" description="Polar residues" evidence="1">
    <location>
        <begin position="246"/>
        <end position="257"/>
    </location>
</feature>
<dbReference type="AlphaFoldDB" id="F2S8N9"/>
<gene>
    <name evidence="2" type="ORF">TESG_07268</name>
</gene>
<organism evidence="2 3">
    <name type="scientific">Trichophyton tonsurans (strain CBS 112818)</name>
    <name type="common">Scalp ringworm fungus</name>
    <dbReference type="NCBI Taxonomy" id="647933"/>
    <lineage>
        <taxon>Eukaryota</taxon>
        <taxon>Fungi</taxon>
        <taxon>Dikarya</taxon>
        <taxon>Ascomycota</taxon>
        <taxon>Pezizomycotina</taxon>
        <taxon>Eurotiomycetes</taxon>
        <taxon>Eurotiomycetidae</taxon>
        <taxon>Onygenales</taxon>
        <taxon>Arthrodermataceae</taxon>
        <taxon>Trichophyton</taxon>
    </lineage>
</organism>
<dbReference type="HOGENOM" id="CLU_032571_2_2_1"/>
<dbReference type="OrthoDB" id="2342176at2759"/>
<sequence>MGRELPVVRPRPLIFFFGDETDWNHGSGQSSSIMNTAALVGLLATSATAHMMLHYPPTFAAENNPHRTGPVDPYLDNPYNCCGRKTVYPCRGYLDLLGTDQGRPVVSWEAGSSQNFSLTGTGTHWGGSCQAGFSTDQGKTWKVVRSYEGNCPHREGSNQNPEEQTFDFKVPGDMPAGDHVFAWTWFNREQEFFMTCASVTITSSGNVGNTSQPRAFIPRGSSARPTPDDDKSPNVPFDQLPDFLVANTNNGCKTPRTNAEVKYPNPGPDVAKGDGAYPLEHPSPMDKCGA</sequence>
<feature type="region of interest" description="Disordered" evidence="1">
    <location>
        <begin position="204"/>
        <end position="290"/>
    </location>
</feature>
<evidence type="ECO:0008006" key="4">
    <source>
        <dbReference type="Google" id="ProtNLM"/>
    </source>
</evidence>
<dbReference type="PANTHER" id="PTHR36182">
    <property type="entry name" value="PROTEIN, PUTATIVE (AFU_ORTHOLOGUE AFUA_6G10930)-RELATED"/>
    <property type="match status" value="1"/>
</dbReference>
<evidence type="ECO:0000313" key="3">
    <source>
        <dbReference type="Proteomes" id="UP000009172"/>
    </source>
</evidence>
<keyword evidence="3" id="KW-1185">Reference proteome</keyword>
<dbReference type="Gene3D" id="2.70.50.70">
    <property type="match status" value="1"/>
</dbReference>
<reference evidence="3" key="1">
    <citation type="journal article" date="2012" name="MBio">
        <title>Comparative genome analysis of Trichophyton rubrum and related dermatophytes reveals candidate genes involved in infection.</title>
        <authorList>
            <person name="Martinez D.A."/>
            <person name="Oliver B.G."/>
            <person name="Graeser Y."/>
            <person name="Goldberg J.M."/>
            <person name="Li W."/>
            <person name="Martinez-Rossi N.M."/>
            <person name="Monod M."/>
            <person name="Shelest E."/>
            <person name="Barton R.C."/>
            <person name="Birch E."/>
            <person name="Brakhage A.A."/>
            <person name="Chen Z."/>
            <person name="Gurr S.J."/>
            <person name="Heiman D."/>
            <person name="Heitman J."/>
            <person name="Kosti I."/>
            <person name="Rossi A."/>
            <person name="Saif S."/>
            <person name="Samalova M."/>
            <person name="Saunders C.W."/>
            <person name="Shea T."/>
            <person name="Summerbell R.C."/>
            <person name="Xu J."/>
            <person name="Young S."/>
            <person name="Zeng Q."/>
            <person name="Birren B.W."/>
            <person name="Cuomo C.A."/>
            <person name="White T.C."/>
        </authorList>
    </citation>
    <scope>NUCLEOTIDE SEQUENCE [LARGE SCALE GENOMIC DNA]</scope>
    <source>
        <strain evidence="3">CBS 112818</strain>
    </source>
</reference>
<evidence type="ECO:0000313" key="2">
    <source>
        <dbReference type="EMBL" id="EGD99938.1"/>
    </source>
</evidence>
<protein>
    <recommendedName>
        <fullName evidence="4">Endoglucanase</fullName>
    </recommendedName>
</protein>
<evidence type="ECO:0000256" key="1">
    <source>
        <dbReference type="SAM" id="MobiDB-lite"/>
    </source>
</evidence>
<proteinExistence type="predicted"/>
<accession>F2S8N9</accession>